<protein>
    <submittedName>
        <fullName evidence="1">Uncharacterized protein</fullName>
    </submittedName>
</protein>
<name>A0ACD1GAY5_9EURO</name>
<sequence length="53" mass="5817">MLLYCTSRLPVDLTSFTRGVSKPPLVIQIGGYDPVSDRGHSWLPSIERLMGGV</sequence>
<dbReference type="EMBL" id="KZ825338">
    <property type="protein sequence ID" value="RAH46375.1"/>
    <property type="molecule type" value="Genomic_DNA"/>
</dbReference>
<evidence type="ECO:0000313" key="2">
    <source>
        <dbReference type="Proteomes" id="UP000249057"/>
    </source>
</evidence>
<keyword evidence="2" id="KW-1185">Reference proteome</keyword>
<proteinExistence type="predicted"/>
<gene>
    <name evidence="1" type="ORF">BO95DRAFT_442247</name>
</gene>
<organism evidence="1 2">
    <name type="scientific">Aspergillus brunneoviolaceus CBS 621.78</name>
    <dbReference type="NCBI Taxonomy" id="1450534"/>
    <lineage>
        <taxon>Eukaryota</taxon>
        <taxon>Fungi</taxon>
        <taxon>Dikarya</taxon>
        <taxon>Ascomycota</taxon>
        <taxon>Pezizomycotina</taxon>
        <taxon>Eurotiomycetes</taxon>
        <taxon>Eurotiomycetidae</taxon>
        <taxon>Eurotiales</taxon>
        <taxon>Aspergillaceae</taxon>
        <taxon>Aspergillus</taxon>
        <taxon>Aspergillus subgen. Circumdati</taxon>
    </lineage>
</organism>
<evidence type="ECO:0000313" key="1">
    <source>
        <dbReference type="EMBL" id="RAH46375.1"/>
    </source>
</evidence>
<reference evidence="1" key="1">
    <citation type="submission" date="2018-02" db="EMBL/GenBank/DDBJ databases">
        <title>The genomes of Aspergillus section Nigri reveals drivers in fungal speciation.</title>
        <authorList>
            <consortium name="DOE Joint Genome Institute"/>
            <person name="Vesth T.C."/>
            <person name="Nybo J."/>
            <person name="Theobald S."/>
            <person name="Brandl J."/>
            <person name="Frisvad J.C."/>
            <person name="Nielsen K.F."/>
            <person name="Lyhne E.K."/>
            <person name="Kogle M.E."/>
            <person name="Kuo A."/>
            <person name="Riley R."/>
            <person name="Clum A."/>
            <person name="Nolan M."/>
            <person name="Lipzen A."/>
            <person name="Salamov A."/>
            <person name="Henrissat B."/>
            <person name="Wiebenga A."/>
            <person name="De vries R.P."/>
            <person name="Grigoriev I.V."/>
            <person name="Mortensen U.H."/>
            <person name="Andersen M.R."/>
            <person name="Baker S.E."/>
        </authorList>
    </citation>
    <scope>NUCLEOTIDE SEQUENCE</scope>
    <source>
        <strain evidence="1">CBS 621.78</strain>
    </source>
</reference>
<accession>A0ACD1GAY5</accession>
<dbReference type="Proteomes" id="UP000249057">
    <property type="component" value="Unassembled WGS sequence"/>
</dbReference>